<keyword evidence="5" id="KW-0274">FAD</keyword>
<keyword evidence="6" id="KW-0560">Oxidoreductase</keyword>
<comment type="similarity">
    <text evidence="3">Belongs to the UbiH/COQ6 family.</text>
</comment>
<comment type="cofactor">
    <cofactor evidence="1">
        <name>FAD</name>
        <dbReference type="ChEBI" id="CHEBI:57692"/>
    </cofactor>
</comment>
<evidence type="ECO:0000313" key="11">
    <source>
        <dbReference type="Proteomes" id="UP001589865"/>
    </source>
</evidence>
<evidence type="ECO:0000256" key="4">
    <source>
        <dbReference type="ARBA" id="ARBA00022630"/>
    </source>
</evidence>
<evidence type="ECO:0000256" key="2">
    <source>
        <dbReference type="ARBA" id="ARBA00004749"/>
    </source>
</evidence>
<evidence type="ECO:0000256" key="1">
    <source>
        <dbReference type="ARBA" id="ARBA00001974"/>
    </source>
</evidence>
<dbReference type="SUPFAM" id="SSF51905">
    <property type="entry name" value="FAD/NAD(P)-binding domain"/>
    <property type="match status" value="1"/>
</dbReference>
<sequence length="444" mass="47729">MLEPRSPAMQFDPPQSDSSSPQAGSPQPASPRADAASPGAGPAEPGPFDVVIVGGGPVGLAFARSLAGTGLRLAVVERQDEATLAEPAPDGREIALTHHSQHLLRQLGAWAHIPAEAPSALREARVLNGSSPYALRFDVEDRPEAALGQLVSNHLIRRALFRSLAEQEGLTLLCGVEVVSAATEGETGRVTLADGQVLRARLVVGADTRFSAMRRFHGIAADAHDFGRSMLVGRLAHEGDHEHVATEWFDEAQTVAMLPLNGRVSSLVLTLPAPEIERLAKAPAEEFSEEITRRYRARLGRMRLIGGRHVYPLATTYARRFVAPRFALIGDAAVGMHPVTAHGFNLGLRGADTLAQAIRAALRAGRDVADPRALHRYESAHRRATWPIYTGTNLVARLYSESSLPARLARHAALRLGNHFTPFKHAVRAMLMESEAPARGGHTG</sequence>
<dbReference type="InterPro" id="IPR002938">
    <property type="entry name" value="FAD-bd"/>
</dbReference>
<protein>
    <submittedName>
        <fullName evidence="10">5-demethoxyubiquinol-8 5-hydroxylase UbiM</fullName>
    </submittedName>
</protein>
<dbReference type="PANTHER" id="PTHR43876:SF25">
    <property type="entry name" value="MONOOXYGENASE NMA2164"/>
    <property type="match status" value="1"/>
</dbReference>
<accession>A0ABV6JUD6</accession>
<dbReference type="Pfam" id="PF01494">
    <property type="entry name" value="FAD_binding_3"/>
    <property type="match status" value="1"/>
</dbReference>
<dbReference type="PRINTS" id="PR00420">
    <property type="entry name" value="RNGMNOXGNASE"/>
</dbReference>
<dbReference type="NCBIfam" id="NF006593">
    <property type="entry name" value="PRK09126.1"/>
    <property type="match status" value="1"/>
</dbReference>
<dbReference type="EMBL" id="JBHLUN010000009">
    <property type="protein sequence ID" value="MFC0409344.1"/>
    <property type="molecule type" value="Genomic_DNA"/>
</dbReference>
<dbReference type="NCBIfam" id="TIGR01988">
    <property type="entry name" value="Ubi-OHases"/>
    <property type="match status" value="1"/>
</dbReference>
<dbReference type="InterPro" id="IPR036188">
    <property type="entry name" value="FAD/NAD-bd_sf"/>
</dbReference>
<evidence type="ECO:0000259" key="9">
    <source>
        <dbReference type="Pfam" id="PF01494"/>
    </source>
</evidence>
<reference evidence="10 11" key="1">
    <citation type="submission" date="2024-09" db="EMBL/GenBank/DDBJ databases">
        <authorList>
            <person name="Sun Q."/>
            <person name="Mori K."/>
        </authorList>
    </citation>
    <scope>NUCLEOTIDE SEQUENCE [LARGE SCALE GENOMIC DNA]</scope>
    <source>
        <strain evidence="10 11">TBRC 5777</strain>
    </source>
</reference>
<feature type="region of interest" description="Disordered" evidence="8">
    <location>
        <begin position="1"/>
        <end position="43"/>
    </location>
</feature>
<proteinExistence type="inferred from homology"/>
<dbReference type="InterPro" id="IPR051205">
    <property type="entry name" value="UbiH/COQ6_monooxygenase"/>
</dbReference>
<dbReference type="InterPro" id="IPR010971">
    <property type="entry name" value="UbiH/COQ6"/>
</dbReference>
<keyword evidence="11" id="KW-1185">Reference proteome</keyword>
<keyword evidence="7" id="KW-0503">Monooxygenase</keyword>
<keyword evidence="4" id="KW-0285">Flavoprotein</keyword>
<evidence type="ECO:0000313" key="10">
    <source>
        <dbReference type="EMBL" id="MFC0409344.1"/>
    </source>
</evidence>
<comment type="pathway">
    <text evidence="2">Cofactor biosynthesis; ubiquinone biosynthesis.</text>
</comment>
<feature type="domain" description="FAD-binding" evidence="9">
    <location>
        <begin position="49"/>
        <end position="386"/>
    </location>
</feature>
<feature type="compositionally biased region" description="Low complexity" evidence="8">
    <location>
        <begin position="12"/>
        <end position="43"/>
    </location>
</feature>
<evidence type="ECO:0000256" key="7">
    <source>
        <dbReference type="ARBA" id="ARBA00023033"/>
    </source>
</evidence>
<evidence type="ECO:0000256" key="3">
    <source>
        <dbReference type="ARBA" id="ARBA00005349"/>
    </source>
</evidence>
<comment type="caution">
    <text evidence="10">The sequence shown here is derived from an EMBL/GenBank/DDBJ whole genome shotgun (WGS) entry which is preliminary data.</text>
</comment>
<dbReference type="Gene3D" id="3.50.50.60">
    <property type="entry name" value="FAD/NAD(P)-binding domain"/>
    <property type="match status" value="2"/>
</dbReference>
<evidence type="ECO:0000256" key="8">
    <source>
        <dbReference type="SAM" id="MobiDB-lite"/>
    </source>
</evidence>
<gene>
    <name evidence="10" type="primary">ubiM</name>
    <name evidence="10" type="ORF">ACFFGY_13890</name>
</gene>
<evidence type="ECO:0000256" key="6">
    <source>
        <dbReference type="ARBA" id="ARBA00023002"/>
    </source>
</evidence>
<name>A0ABV6JUD6_9PROT</name>
<evidence type="ECO:0000256" key="5">
    <source>
        <dbReference type="ARBA" id="ARBA00022827"/>
    </source>
</evidence>
<organism evidence="10 11">
    <name type="scientific">Roseomonas elaeocarpi</name>
    <dbReference type="NCBI Taxonomy" id="907779"/>
    <lineage>
        <taxon>Bacteria</taxon>
        <taxon>Pseudomonadati</taxon>
        <taxon>Pseudomonadota</taxon>
        <taxon>Alphaproteobacteria</taxon>
        <taxon>Acetobacterales</taxon>
        <taxon>Roseomonadaceae</taxon>
        <taxon>Roseomonas</taxon>
    </lineage>
</organism>
<dbReference type="Proteomes" id="UP001589865">
    <property type="component" value="Unassembled WGS sequence"/>
</dbReference>
<dbReference type="RefSeq" id="WP_377045096.1">
    <property type="nucleotide sequence ID" value="NZ_JBHLUN010000009.1"/>
</dbReference>
<dbReference type="PANTHER" id="PTHR43876">
    <property type="entry name" value="UBIQUINONE BIOSYNTHESIS MONOOXYGENASE COQ6, MITOCHONDRIAL"/>
    <property type="match status" value="1"/>
</dbReference>